<comment type="caution">
    <text evidence="9">The sequence shown here is derived from an EMBL/GenBank/DDBJ whole genome shotgun (WGS) entry which is preliminary data.</text>
</comment>
<evidence type="ECO:0000256" key="5">
    <source>
        <dbReference type="ARBA" id="ARBA00022989"/>
    </source>
</evidence>
<reference evidence="9 10" key="1">
    <citation type="submission" date="2019-03" db="EMBL/GenBank/DDBJ databases">
        <title>Genomic Encyclopedia of Type Strains, Phase IV (KMG-IV): sequencing the most valuable type-strain genomes for metagenomic binning, comparative biology and taxonomic classification.</title>
        <authorList>
            <person name="Goeker M."/>
        </authorList>
    </citation>
    <scope>NUCLEOTIDE SEQUENCE [LARGE SCALE GENOMIC DNA]</scope>
    <source>
        <strain evidence="9 10">DSM 25059</strain>
    </source>
</reference>
<evidence type="ECO:0000256" key="1">
    <source>
        <dbReference type="ARBA" id="ARBA00004651"/>
    </source>
</evidence>
<feature type="transmembrane region" description="Helical" evidence="7">
    <location>
        <begin position="355"/>
        <end position="374"/>
    </location>
</feature>
<feature type="transmembrane region" description="Helical" evidence="7">
    <location>
        <begin position="153"/>
        <end position="175"/>
    </location>
</feature>
<dbReference type="NCBIfam" id="TIGR00711">
    <property type="entry name" value="efflux_EmrB"/>
    <property type="match status" value="1"/>
</dbReference>
<dbReference type="Gene3D" id="1.20.1250.20">
    <property type="entry name" value="MFS general substrate transporter like domains"/>
    <property type="match status" value="1"/>
</dbReference>
<dbReference type="PANTHER" id="PTHR23501:SF174">
    <property type="entry name" value="MULTIDRUG EXPORT PROTEIN EMRB-RELATED"/>
    <property type="match status" value="1"/>
</dbReference>
<feature type="transmembrane region" description="Helical" evidence="7">
    <location>
        <begin position="293"/>
        <end position="314"/>
    </location>
</feature>
<keyword evidence="2" id="KW-0813">Transport</keyword>
<evidence type="ECO:0000259" key="8">
    <source>
        <dbReference type="PROSITE" id="PS50850"/>
    </source>
</evidence>
<dbReference type="SUPFAM" id="SSF103473">
    <property type="entry name" value="MFS general substrate transporter"/>
    <property type="match status" value="1"/>
</dbReference>
<feature type="transmembrane region" description="Helical" evidence="7">
    <location>
        <begin position="254"/>
        <end position="273"/>
    </location>
</feature>
<dbReference type="InterPro" id="IPR036259">
    <property type="entry name" value="MFS_trans_sf"/>
</dbReference>
<dbReference type="InterPro" id="IPR004638">
    <property type="entry name" value="EmrB-like"/>
</dbReference>
<name>A0A4R6FFX3_9SPHN</name>
<organism evidence="9 10">
    <name type="scientific">Stakelama pacifica</name>
    <dbReference type="NCBI Taxonomy" id="517720"/>
    <lineage>
        <taxon>Bacteria</taxon>
        <taxon>Pseudomonadati</taxon>
        <taxon>Pseudomonadota</taxon>
        <taxon>Alphaproteobacteria</taxon>
        <taxon>Sphingomonadales</taxon>
        <taxon>Sphingomonadaceae</taxon>
        <taxon>Stakelama</taxon>
    </lineage>
</organism>
<dbReference type="PROSITE" id="PS50850">
    <property type="entry name" value="MFS"/>
    <property type="match status" value="1"/>
</dbReference>
<feature type="transmembrane region" description="Helical" evidence="7">
    <location>
        <begin position="95"/>
        <end position="114"/>
    </location>
</feature>
<dbReference type="Pfam" id="PF07690">
    <property type="entry name" value="MFS_1"/>
    <property type="match status" value="1"/>
</dbReference>
<comment type="subcellular location">
    <subcellularLocation>
        <location evidence="1">Cell membrane</location>
        <topology evidence="1">Multi-pass membrane protein</topology>
    </subcellularLocation>
</comment>
<proteinExistence type="predicted"/>
<feature type="transmembrane region" description="Helical" evidence="7">
    <location>
        <begin position="320"/>
        <end position="343"/>
    </location>
</feature>
<dbReference type="GO" id="GO:0005886">
    <property type="term" value="C:plasma membrane"/>
    <property type="evidence" value="ECO:0007669"/>
    <property type="project" value="UniProtKB-SubCell"/>
</dbReference>
<evidence type="ECO:0000256" key="2">
    <source>
        <dbReference type="ARBA" id="ARBA00022448"/>
    </source>
</evidence>
<evidence type="ECO:0000256" key="7">
    <source>
        <dbReference type="SAM" id="Phobius"/>
    </source>
</evidence>
<sequence>MAGAPPASAGGQDWTPARSVAGRANPWLIVGLISLPTFMEVLDTSIANVSLNHIAGGLSISYDQATWVLTSYLVANAIIIPISGWLTEVIGRKRYFMISIALFTFASFLCGIAPNLQVLIIARILQGIGGGGLAPVEQSMLADTFPPEKRGMAFAVFAIVVVVGPVFGPTLGGVITDRASWHWIFLINVPVGIASLFLVQFFVDEPEAVQEDRRKRLSKGIRIDYIGFALVAIGLGVLEYTLDRGERLDWFSSNTITITAIVAAVSLFAFVIWELNHYDPVVNIRLLANRNFAISNIMMFTVGAIVFSTTQLIPQMLQQVLGYSATDAGMALTLGGFATLIAVPIAGKLTDKVDLRFLMFPAMVVEAGALWYMTGLNADISFMDASMARMFQSIGLPFLFVPINAAAYMGLPPSQTAQASSILNVSRNLGGTVGIAFSQTMLATYSQEEQARMVYQLNPFNQNYVDWMDRATSALGGVGQSMEARMGVLYQLVRTHATMNAFLDTFHIMMILVLIVSPVALLLKTQKGAKAPPGAH</sequence>
<dbReference type="PRINTS" id="PR01036">
    <property type="entry name" value="TCRTETB"/>
</dbReference>
<keyword evidence="5 7" id="KW-1133">Transmembrane helix</keyword>
<dbReference type="InterPro" id="IPR020846">
    <property type="entry name" value="MFS_dom"/>
</dbReference>
<dbReference type="PANTHER" id="PTHR23501">
    <property type="entry name" value="MAJOR FACILITATOR SUPERFAMILY"/>
    <property type="match status" value="1"/>
</dbReference>
<dbReference type="Gene3D" id="1.20.1720.10">
    <property type="entry name" value="Multidrug resistance protein D"/>
    <property type="match status" value="1"/>
</dbReference>
<feature type="domain" description="Major facilitator superfamily (MFS) profile" evidence="8">
    <location>
        <begin position="29"/>
        <end position="528"/>
    </location>
</feature>
<evidence type="ECO:0000313" key="9">
    <source>
        <dbReference type="EMBL" id="TDN80219.1"/>
    </source>
</evidence>
<gene>
    <name evidence="9" type="ORF">EV664_11011</name>
</gene>
<evidence type="ECO:0000256" key="4">
    <source>
        <dbReference type="ARBA" id="ARBA00022692"/>
    </source>
</evidence>
<protein>
    <submittedName>
        <fullName evidence="9">DHA2 family multidrug resistance protein</fullName>
    </submittedName>
</protein>
<keyword evidence="3" id="KW-1003">Cell membrane</keyword>
<dbReference type="GO" id="GO:0022857">
    <property type="term" value="F:transmembrane transporter activity"/>
    <property type="evidence" value="ECO:0007669"/>
    <property type="project" value="InterPro"/>
</dbReference>
<evidence type="ECO:0000313" key="10">
    <source>
        <dbReference type="Proteomes" id="UP000295493"/>
    </source>
</evidence>
<dbReference type="AlphaFoldDB" id="A0A4R6FFX3"/>
<dbReference type="OrthoDB" id="9812221at2"/>
<feature type="transmembrane region" description="Helical" evidence="7">
    <location>
        <begin position="501"/>
        <end position="523"/>
    </location>
</feature>
<dbReference type="EMBL" id="SNWD01000010">
    <property type="protein sequence ID" value="TDN80219.1"/>
    <property type="molecule type" value="Genomic_DNA"/>
</dbReference>
<keyword evidence="6 7" id="KW-0472">Membrane</keyword>
<evidence type="ECO:0000256" key="3">
    <source>
        <dbReference type="ARBA" id="ARBA00022475"/>
    </source>
</evidence>
<dbReference type="Proteomes" id="UP000295493">
    <property type="component" value="Unassembled WGS sequence"/>
</dbReference>
<feature type="transmembrane region" description="Helical" evidence="7">
    <location>
        <begin position="394"/>
        <end position="411"/>
    </location>
</feature>
<dbReference type="RefSeq" id="WP_133496272.1">
    <property type="nucleotide sequence ID" value="NZ_BMLU01000010.1"/>
</dbReference>
<feature type="transmembrane region" description="Helical" evidence="7">
    <location>
        <begin position="223"/>
        <end position="242"/>
    </location>
</feature>
<accession>A0A4R6FFX3</accession>
<dbReference type="InterPro" id="IPR011701">
    <property type="entry name" value="MFS"/>
</dbReference>
<evidence type="ECO:0000256" key="6">
    <source>
        <dbReference type="ARBA" id="ARBA00023136"/>
    </source>
</evidence>
<dbReference type="CDD" id="cd17503">
    <property type="entry name" value="MFS_LmrB_MDR_like"/>
    <property type="match status" value="1"/>
</dbReference>
<feature type="transmembrane region" description="Helical" evidence="7">
    <location>
        <begin position="65"/>
        <end position="86"/>
    </location>
</feature>
<keyword evidence="10" id="KW-1185">Reference proteome</keyword>
<feature type="transmembrane region" description="Helical" evidence="7">
    <location>
        <begin position="181"/>
        <end position="203"/>
    </location>
</feature>
<keyword evidence="4 7" id="KW-0812">Transmembrane</keyword>